<evidence type="ECO:0000313" key="5">
    <source>
        <dbReference type="Proteomes" id="UP000218332"/>
    </source>
</evidence>
<name>A0A2A2I4K3_9GAMM</name>
<sequence>MDYVSLIQQFGYIAVFIGTIVEGEAVLLLSGLFAQKGYLSYPAVFSLGALGTYASETFIYYMGRWHGRAFMKRRSESWRERYYRFADRLHRHRYLIILFYRFLYGMRSVAPFAIGSSGVRPITFHSLNLVGTLLWTGMMSGLGYFFGRSVERFFQEYAEYNMWVVGSVVGAVLAYVFYFHWWRRPTP</sequence>
<keyword evidence="1" id="KW-0812">Transmembrane</keyword>
<dbReference type="EMBL" id="NMPM01000020">
    <property type="protein sequence ID" value="PAV26522.1"/>
    <property type="molecule type" value="Genomic_DNA"/>
</dbReference>
<proteinExistence type="predicted"/>
<dbReference type="InterPro" id="IPR051311">
    <property type="entry name" value="DedA_domain"/>
</dbReference>
<dbReference type="PANTHER" id="PTHR42709:SF2">
    <property type="entry name" value="INNER MEMBRANE PROTEIN YOHD"/>
    <property type="match status" value="1"/>
</dbReference>
<dbReference type="PANTHER" id="PTHR42709">
    <property type="entry name" value="ALKALINE PHOSPHATASE LIKE PROTEIN"/>
    <property type="match status" value="1"/>
</dbReference>
<feature type="domain" description="VTT" evidence="2">
    <location>
        <begin position="23"/>
        <end position="144"/>
    </location>
</feature>
<evidence type="ECO:0000259" key="2">
    <source>
        <dbReference type="Pfam" id="PF09335"/>
    </source>
</evidence>
<keyword evidence="1" id="KW-1133">Transmembrane helix</keyword>
<accession>A0A2A2I4K3</accession>
<dbReference type="OrthoDB" id="948134at2"/>
<evidence type="ECO:0000313" key="3">
    <source>
        <dbReference type="EMBL" id="PAV26522.1"/>
    </source>
</evidence>
<keyword evidence="1" id="KW-0472">Membrane</keyword>
<feature type="transmembrane region" description="Helical" evidence="1">
    <location>
        <begin position="12"/>
        <end position="33"/>
    </location>
</feature>
<evidence type="ECO:0000313" key="6">
    <source>
        <dbReference type="Proteomes" id="UP000245887"/>
    </source>
</evidence>
<comment type="caution">
    <text evidence="3">The sequence shown here is derived from an EMBL/GenBank/DDBJ whole genome shotgun (WGS) entry which is preliminary data.</text>
</comment>
<dbReference type="InterPro" id="IPR032816">
    <property type="entry name" value="VTT_dom"/>
</dbReference>
<reference evidence="3 5" key="1">
    <citation type="submission" date="2017-07" db="EMBL/GenBank/DDBJ databases">
        <title>Tamlnaduibacter salinus (Mi-7) genome sequencing.</title>
        <authorList>
            <person name="Verma A."/>
            <person name="Krishnamurthi S."/>
        </authorList>
    </citation>
    <scope>NUCLEOTIDE SEQUENCE [LARGE SCALE GENOMIC DNA]</scope>
    <source>
        <strain evidence="3 5">Mi-7</strain>
    </source>
</reference>
<gene>
    <name evidence="4" type="ORF">C8D92_106176</name>
    <name evidence="3" type="ORF">CF392_04760</name>
</gene>
<dbReference type="Proteomes" id="UP000245887">
    <property type="component" value="Unassembled WGS sequence"/>
</dbReference>
<evidence type="ECO:0000256" key="1">
    <source>
        <dbReference type="SAM" id="Phobius"/>
    </source>
</evidence>
<feature type="transmembrane region" description="Helical" evidence="1">
    <location>
        <begin position="126"/>
        <end position="146"/>
    </location>
</feature>
<dbReference type="EMBL" id="QEKQ01000006">
    <property type="protein sequence ID" value="PVY75915.1"/>
    <property type="molecule type" value="Genomic_DNA"/>
</dbReference>
<dbReference type="GO" id="GO:0005886">
    <property type="term" value="C:plasma membrane"/>
    <property type="evidence" value="ECO:0007669"/>
    <property type="project" value="TreeGrafter"/>
</dbReference>
<reference evidence="4 6" key="2">
    <citation type="submission" date="2018-04" db="EMBL/GenBank/DDBJ databases">
        <title>Genomic Encyclopedia of Type Strains, Phase IV (KMG-IV): sequencing the most valuable type-strain genomes for metagenomic binning, comparative biology and taxonomic classification.</title>
        <authorList>
            <person name="Goeker M."/>
        </authorList>
    </citation>
    <scope>NUCLEOTIDE SEQUENCE [LARGE SCALE GENOMIC DNA]</scope>
    <source>
        <strain evidence="4 6">DSM 28688</strain>
    </source>
</reference>
<dbReference type="Proteomes" id="UP000218332">
    <property type="component" value="Unassembled WGS sequence"/>
</dbReference>
<feature type="transmembrane region" description="Helical" evidence="1">
    <location>
        <begin position="158"/>
        <end position="181"/>
    </location>
</feature>
<protein>
    <submittedName>
        <fullName evidence="4">Membrane protein DedA with SNARE-associated domain</fullName>
    </submittedName>
</protein>
<keyword evidence="5" id="KW-1185">Reference proteome</keyword>
<dbReference type="Pfam" id="PF09335">
    <property type="entry name" value="VTT_dom"/>
    <property type="match status" value="1"/>
</dbReference>
<dbReference type="AlphaFoldDB" id="A0A2A2I4K3"/>
<evidence type="ECO:0000313" key="4">
    <source>
        <dbReference type="EMBL" id="PVY75915.1"/>
    </source>
</evidence>
<feature type="transmembrane region" description="Helical" evidence="1">
    <location>
        <begin position="39"/>
        <end position="63"/>
    </location>
</feature>
<dbReference type="RefSeq" id="WP_095610325.1">
    <property type="nucleotide sequence ID" value="NZ_NMPM01000020.1"/>
</dbReference>
<organism evidence="3 5">
    <name type="scientific">Tamilnaduibacter salinus</name>
    <dbReference type="NCBI Taxonomy" id="1484056"/>
    <lineage>
        <taxon>Bacteria</taxon>
        <taxon>Pseudomonadati</taxon>
        <taxon>Pseudomonadota</taxon>
        <taxon>Gammaproteobacteria</taxon>
        <taxon>Pseudomonadales</taxon>
        <taxon>Marinobacteraceae</taxon>
        <taxon>Tamilnaduibacter</taxon>
    </lineage>
</organism>
<feature type="transmembrane region" description="Helical" evidence="1">
    <location>
        <begin position="94"/>
        <end position="114"/>
    </location>
</feature>